<dbReference type="InterPro" id="IPR009057">
    <property type="entry name" value="Homeodomain-like_sf"/>
</dbReference>
<dbReference type="PANTHER" id="PTHR30055">
    <property type="entry name" value="HTH-TYPE TRANSCRIPTIONAL REGULATOR RUTR"/>
    <property type="match status" value="1"/>
</dbReference>
<evidence type="ECO:0000256" key="5">
    <source>
        <dbReference type="PROSITE-ProRule" id="PRU00335"/>
    </source>
</evidence>
<reference evidence="8 9" key="1">
    <citation type="submission" date="2021-03" db="EMBL/GenBank/DDBJ databases">
        <authorList>
            <person name="Peeters C."/>
        </authorList>
    </citation>
    <scope>NUCLEOTIDE SEQUENCE [LARGE SCALE GENOMIC DNA]</scope>
    <source>
        <strain evidence="8 9">LMG 26411</strain>
    </source>
</reference>
<dbReference type="InterPro" id="IPR036271">
    <property type="entry name" value="Tet_transcr_reg_TetR-rel_C_sf"/>
</dbReference>
<feature type="compositionally biased region" description="Low complexity" evidence="6">
    <location>
        <begin position="24"/>
        <end position="37"/>
    </location>
</feature>
<dbReference type="PANTHER" id="PTHR30055:SF226">
    <property type="entry name" value="HTH-TYPE TRANSCRIPTIONAL REGULATOR PKSA"/>
    <property type="match status" value="1"/>
</dbReference>
<evidence type="ECO:0000313" key="8">
    <source>
        <dbReference type="EMBL" id="CAG2160146.1"/>
    </source>
</evidence>
<dbReference type="Pfam" id="PF13977">
    <property type="entry name" value="TetR_C_6"/>
    <property type="match status" value="1"/>
</dbReference>
<dbReference type="Gene3D" id="1.10.357.10">
    <property type="entry name" value="Tetracycline Repressor, domain 2"/>
    <property type="match status" value="1"/>
</dbReference>
<dbReference type="Proteomes" id="UP000672657">
    <property type="component" value="Unassembled WGS sequence"/>
</dbReference>
<sequence>MAARIQAAPKPVSQADPATDTEPGSDAGAEAPAGGAARRQRRTQLERREEAGRRILECAMALVSTKGVAGTTLNEAGELAGYSRGLPAHHFGSKEGLLIALVEYIEAGFREARVSADPWEEGIEAVLGVVSLYIERTVAQDRATRALNILFTEGFISGGPLADALDRFNRNSLAHLEGQIRIGMDKGQIREDVDPAAEALVILGALRGISVQFLLGTPSADPERVRESLLRTVDLALRPEA</sequence>
<feature type="domain" description="HTH tetR-type" evidence="7">
    <location>
        <begin position="49"/>
        <end position="109"/>
    </location>
</feature>
<keyword evidence="9" id="KW-1185">Reference proteome</keyword>
<dbReference type="SUPFAM" id="SSF46689">
    <property type="entry name" value="Homeodomain-like"/>
    <property type="match status" value="1"/>
</dbReference>
<evidence type="ECO:0000256" key="1">
    <source>
        <dbReference type="ARBA" id="ARBA00022491"/>
    </source>
</evidence>
<accession>A0ABM8TUA9</accession>
<name>A0ABM8TUA9_9BURK</name>
<dbReference type="SUPFAM" id="SSF48498">
    <property type="entry name" value="Tetracyclin repressor-like, C-terminal domain"/>
    <property type="match status" value="1"/>
</dbReference>
<feature type="region of interest" description="Disordered" evidence="6">
    <location>
        <begin position="1"/>
        <end position="48"/>
    </location>
</feature>
<proteinExistence type="predicted"/>
<keyword evidence="3 5" id="KW-0238">DNA-binding</keyword>
<evidence type="ECO:0000256" key="6">
    <source>
        <dbReference type="SAM" id="MobiDB-lite"/>
    </source>
</evidence>
<evidence type="ECO:0000313" key="9">
    <source>
        <dbReference type="Proteomes" id="UP000672657"/>
    </source>
</evidence>
<comment type="caution">
    <text evidence="8">The sequence shown here is derived from an EMBL/GenBank/DDBJ whole genome shotgun (WGS) entry which is preliminary data.</text>
</comment>
<dbReference type="PROSITE" id="PS50977">
    <property type="entry name" value="HTH_TETR_2"/>
    <property type="match status" value="1"/>
</dbReference>
<evidence type="ECO:0000256" key="3">
    <source>
        <dbReference type="ARBA" id="ARBA00023125"/>
    </source>
</evidence>
<dbReference type="Pfam" id="PF00440">
    <property type="entry name" value="TetR_N"/>
    <property type="match status" value="1"/>
</dbReference>
<keyword evidence="4" id="KW-0804">Transcription</keyword>
<dbReference type="RefSeq" id="WP_211958016.1">
    <property type="nucleotide sequence ID" value="NZ_CAJPVI010000072.1"/>
</dbReference>
<gene>
    <name evidence="8" type="ORF">LMG26411_07256</name>
</gene>
<evidence type="ECO:0000259" key="7">
    <source>
        <dbReference type="PROSITE" id="PS50977"/>
    </source>
</evidence>
<protein>
    <recommendedName>
        <fullName evidence="7">HTH tetR-type domain-containing protein</fullName>
    </recommendedName>
</protein>
<evidence type="ECO:0000256" key="4">
    <source>
        <dbReference type="ARBA" id="ARBA00023163"/>
    </source>
</evidence>
<feature type="DNA-binding region" description="H-T-H motif" evidence="5">
    <location>
        <begin position="72"/>
        <end position="91"/>
    </location>
</feature>
<dbReference type="InterPro" id="IPR001647">
    <property type="entry name" value="HTH_TetR"/>
</dbReference>
<dbReference type="EMBL" id="CAJPVI010000072">
    <property type="protein sequence ID" value="CAG2160146.1"/>
    <property type="molecule type" value="Genomic_DNA"/>
</dbReference>
<keyword evidence="1" id="KW-0678">Repressor</keyword>
<dbReference type="InterPro" id="IPR050109">
    <property type="entry name" value="HTH-type_TetR-like_transc_reg"/>
</dbReference>
<organism evidence="8 9">
    <name type="scientific">Cupriavidus numazuensis</name>
    <dbReference type="NCBI Taxonomy" id="221992"/>
    <lineage>
        <taxon>Bacteria</taxon>
        <taxon>Pseudomonadati</taxon>
        <taxon>Pseudomonadota</taxon>
        <taxon>Betaproteobacteria</taxon>
        <taxon>Burkholderiales</taxon>
        <taxon>Burkholderiaceae</taxon>
        <taxon>Cupriavidus</taxon>
    </lineage>
</organism>
<dbReference type="InterPro" id="IPR039538">
    <property type="entry name" value="BetI_C"/>
</dbReference>
<evidence type="ECO:0000256" key="2">
    <source>
        <dbReference type="ARBA" id="ARBA00023015"/>
    </source>
</evidence>
<keyword evidence="2" id="KW-0805">Transcription regulation</keyword>